<feature type="transmembrane region" description="Helical" evidence="1">
    <location>
        <begin position="45"/>
        <end position="66"/>
    </location>
</feature>
<gene>
    <name evidence="2" type="ORF">ACFQ3J_25225</name>
</gene>
<feature type="transmembrane region" description="Helical" evidence="1">
    <location>
        <begin position="72"/>
        <end position="92"/>
    </location>
</feature>
<comment type="caution">
    <text evidence="2">The sequence shown here is derived from an EMBL/GenBank/DDBJ whole genome shotgun (WGS) entry which is preliminary data.</text>
</comment>
<evidence type="ECO:0000313" key="3">
    <source>
        <dbReference type="Proteomes" id="UP001597169"/>
    </source>
</evidence>
<keyword evidence="1" id="KW-1133">Transmembrane helix</keyword>
<keyword evidence="1" id="KW-0812">Transmembrane</keyword>
<dbReference type="Proteomes" id="UP001597169">
    <property type="component" value="Unassembled WGS sequence"/>
</dbReference>
<keyword evidence="1" id="KW-0472">Membrane</keyword>
<dbReference type="RefSeq" id="WP_251584720.1">
    <property type="nucleotide sequence ID" value="NZ_JBHTKX010000010.1"/>
</dbReference>
<proteinExistence type="predicted"/>
<evidence type="ECO:0000256" key="1">
    <source>
        <dbReference type="SAM" id="Phobius"/>
    </source>
</evidence>
<organism evidence="2 3">
    <name type="scientific">Paenibacillus provencensis</name>
    <dbReference type="NCBI Taxonomy" id="441151"/>
    <lineage>
        <taxon>Bacteria</taxon>
        <taxon>Bacillati</taxon>
        <taxon>Bacillota</taxon>
        <taxon>Bacilli</taxon>
        <taxon>Bacillales</taxon>
        <taxon>Paenibacillaceae</taxon>
        <taxon>Paenibacillus</taxon>
    </lineage>
</organism>
<protein>
    <submittedName>
        <fullName evidence="2">Uncharacterized protein</fullName>
    </submittedName>
</protein>
<accession>A0ABW3PVM3</accession>
<feature type="transmembrane region" description="Helical" evidence="1">
    <location>
        <begin position="149"/>
        <end position="170"/>
    </location>
</feature>
<evidence type="ECO:0000313" key="2">
    <source>
        <dbReference type="EMBL" id="MFD1131424.1"/>
    </source>
</evidence>
<keyword evidence="3" id="KW-1185">Reference proteome</keyword>
<name>A0ABW3PVM3_9BACL</name>
<dbReference type="EMBL" id="JBHTKX010000010">
    <property type="protein sequence ID" value="MFD1131424.1"/>
    <property type="molecule type" value="Genomic_DNA"/>
</dbReference>
<reference evidence="3" key="1">
    <citation type="journal article" date="2019" name="Int. J. Syst. Evol. Microbiol.">
        <title>The Global Catalogue of Microorganisms (GCM) 10K type strain sequencing project: providing services to taxonomists for standard genome sequencing and annotation.</title>
        <authorList>
            <consortium name="The Broad Institute Genomics Platform"/>
            <consortium name="The Broad Institute Genome Sequencing Center for Infectious Disease"/>
            <person name="Wu L."/>
            <person name="Ma J."/>
        </authorList>
    </citation>
    <scope>NUCLEOTIDE SEQUENCE [LARGE SCALE GENOMIC DNA]</scope>
    <source>
        <strain evidence="3">CCUG 53519</strain>
    </source>
</reference>
<sequence length="185" mass="21867">MTLREDLLFYLPRNLYRSIGVYKNKNLYKGVSHIRIAEKWAMYPMHLLIMFMINLFFGTMNLFWAIYEDHSILSTAVSLLYLTTWMLYALFMRRRSGDFIILTSIFWLGGLALLALLYTVEQVSILLLLLFFSSIHGFTFNLKLTDLSLIFEYCLISLICYIVVIAVNWITARRYKQKKPEVPFN</sequence>
<feature type="transmembrane region" description="Helical" evidence="1">
    <location>
        <begin position="99"/>
        <end position="118"/>
    </location>
</feature>